<evidence type="ECO:0000313" key="2">
    <source>
        <dbReference type="Proteomes" id="UP001194580"/>
    </source>
</evidence>
<feature type="non-terminal residue" evidence="1">
    <location>
        <position position="134"/>
    </location>
</feature>
<organism evidence="1 2">
    <name type="scientific">Linnemannia exigua</name>
    <dbReference type="NCBI Taxonomy" id="604196"/>
    <lineage>
        <taxon>Eukaryota</taxon>
        <taxon>Fungi</taxon>
        <taxon>Fungi incertae sedis</taxon>
        <taxon>Mucoromycota</taxon>
        <taxon>Mortierellomycotina</taxon>
        <taxon>Mortierellomycetes</taxon>
        <taxon>Mortierellales</taxon>
        <taxon>Mortierellaceae</taxon>
        <taxon>Linnemannia</taxon>
    </lineage>
</organism>
<proteinExistence type="predicted"/>
<sequence>MTIETSTIYPTNKHNRPAPPTRVYLHGLDGLSPAIQIHNHRFFRRPSAPIVDVIDQLKSSLAEALELYPPVAGTVQFNDKGEIYIVMDKEGIVGTPFLVDLKETPYTQDSEDLSPRTDVILPPMASTLAVKVTQ</sequence>
<evidence type="ECO:0000313" key="1">
    <source>
        <dbReference type="EMBL" id="KAG0263585.1"/>
    </source>
</evidence>
<comment type="caution">
    <text evidence="1">The sequence shown here is derived from an EMBL/GenBank/DDBJ whole genome shotgun (WGS) entry which is preliminary data.</text>
</comment>
<protein>
    <submittedName>
        <fullName evidence="1">Uncharacterized protein</fullName>
    </submittedName>
</protein>
<dbReference type="Gene3D" id="3.30.559.10">
    <property type="entry name" value="Chloramphenicol acetyltransferase-like domain"/>
    <property type="match status" value="1"/>
</dbReference>
<dbReference type="AlphaFoldDB" id="A0AAD4D4A3"/>
<dbReference type="InterPro" id="IPR023213">
    <property type="entry name" value="CAT-like_dom_sf"/>
</dbReference>
<gene>
    <name evidence="1" type="ORF">BGZ95_003770</name>
</gene>
<name>A0AAD4D4A3_9FUNG</name>
<dbReference type="Proteomes" id="UP001194580">
    <property type="component" value="Unassembled WGS sequence"/>
</dbReference>
<accession>A0AAD4D4A3</accession>
<dbReference type="EMBL" id="JAAAIL010001883">
    <property type="protein sequence ID" value="KAG0263585.1"/>
    <property type="molecule type" value="Genomic_DNA"/>
</dbReference>
<dbReference type="Pfam" id="PF02458">
    <property type="entry name" value="Transferase"/>
    <property type="match status" value="1"/>
</dbReference>
<keyword evidence="2" id="KW-1185">Reference proteome</keyword>
<reference evidence="1" key="1">
    <citation type="journal article" date="2020" name="Fungal Divers.">
        <title>Resolving the Mortierellaceae phylogeny through synthesis of multi-gene phylogenetics and phylogenomics.</title>
        <authorList>
            <person name="Vandepol N."/>
            <person name="Liber J."/>
            <person name="Desiro A."/>
            <person name="Na H."/>
            <person name="Kennedy M."/>
            <person name="Barry K."/>
            <person name="Grigoriev I.V."/>
            <person name="Miller A.N."/>
            <person name="O'Donnell K."/>
            <person name="Stajich J.E."/>
            <person name="Bonito G."/>
        </authorList>
    </citation>
    <scope>NUCLEOTIDE SEQUENCE</scope>
    <source>
        <strain evidence="1">NRRL 28262</strain>
    </source>
</reference>